<dbReference type="EMBL" id="VULX01000011">
    <property type="protein sequence ID" value="MSR91511.1"/>
    <property type="molecule type" value="Genomic_DNA"/>
</dbReference>
<proteinExistence type="predicted"/>
<name>A0A7X2MYM4_9CLOT</name>
<keyword evidence="2" id="KW-0732">Signal</keyword>
<evidence type="ECO:0000313" key="3">
    <source>
        <dbReference type="EMBL" id="MSR91511.1"/>
    </source>
</evidence>
<feature type="compositionally biased region" description="Low complexity" evidence="1">
    <location>
        <begin position="72"/>
        <end position="86"/>
    </location>
</feature>
<sequence>MKDIKGMLKKNKKKALAFAVITAFSVSMASTFAGCNNYDDEDDEDEDSGYHSSGGATYWHSFNGVSSGGKKSGSKFSSGSKSSGYSGARGGFSS</sequence>
<gene>
    <name evidence="3" type="ORF">FYJ33_08835</name>
</gene>
<dbReference type="AlphaFoldDB" id="A0A7X2MYM4"/>
<comment type="caution">
    <text evidence="3">The sequence shown here is derived from an EMBL/GenBank/DDBJ whole genome shotgun (WGS) entry which is preliminary data.</text>
</comment>
<feature type="region of interest" description="Disordered" evidence="1">
    <location>
        <begin position="66"/>
        <end position="94"/>
    </location>
</feature>
<evidence type="ECO:0000313" key="4">
    <source>
        <dbReference type="Proteomes" id="UP000460287"/>
    </source>
</evidence>
<keyword evidence="4" id="KW-1185">Reference proteome</keyword>
<reference evidence="3 4" key="1">
    <citation type="submission" date="2019-08" db="EMBL/GenBank/DDBJ databases">
        <title>In-depth cultivation of the pig gut microbiome towards novel bacterial diversity and tailored functional studies.</title>
        <authorList>
            <person name="Wylensek D."/>
            <person name="Hitch T.C.A."/>
            <person name="Clavel T."/>
        </authorList>
    </citation>
    <scope>NUCLEOTIDE SEQUENCE [LARGE SCALE GENOMIC DNA]</scope>
    <source>
        <strain evidence="3 4">WCA-383-APC-5B</strain>
    </source>
</reference>
<dbReference type="RefSeq" id="WP_154531402.1">
    <property type="nucleotide sequence ID" value="NZ_JAQXTV010000105.1"/>
</dbReference>
<evidence type="ECO:0000256" key="1">
    <source>
        <dbReference type="SAM" id="MobiDB-lite"/>
    </source>
</evidence>
<feature type="signal peptide" evidence="2">
    <location>
        <begin position="1"/>
        <end position="29"/>
    </location>
</feature>
<accession>A0A7X2MYM4</accession>
<feature type="chain" id="PRO_5039225174" description="Lipoprotein" evidence="2">
    <location>
        <begin position="30"/>
        <end position="94"/>
    </location>
</feature>
<evidence type="ECO:0000256" key="2">
    <source>
        <dbReference type="SAM" id="SignalP"/>
    </source>
</evidence>
<organism evidence="3 4">
    <name type="scientific">Inconstantimicrobium porci</name>
    <dbReference type="NCBI Taxonomy" id="2652291"/>
    <lineage>
        <taxon>Bacteria</taxon>
        <taxon>Bacillati</taxon>
        <taxon>Bacillota</taxon>
        <taxon>Clostridia</taxon>
        <taxon>Eubacteriales</taxon>
        <taxon>Clostridiaceae</taxon>
        <taxon>Inconstantimicrobium</taxon>
    </lineage>
</organism>
<evidence type="ECO:0008006" key="5">
    <source>
        <dbReference type="Google" id="ProtNLM"/>
    </source>
</evidence>
<dbReference type="PROSITE" id="PS51257">
    <property type="entry name" value="PROKAR_LIPOPROTEIN"/>
    <property type="match status" value="1"/>
</dbReference>
<dbReference type="Proteomes" id="UP000460287">
    <property type="component" value="Unassembled WGS sequence"/>
</dbReference>
<protein>
    <recommendedName>
        <fullName evidence="5">Lipoprotein</fullName>
    </recommendedName>
</protein>